<evidence type="ECO:0000256" key="2">
    <source>
        <dbReference type="ARBA" id="ARBA00007703"/>
    </source>
</evidence>
<name>A0A0C1QT92_9BACT</name>
<dbReference type="InterPro" id="IPR007809">
    <property type="entry name" value="FlgN-like"/>
</dbReference>
<evidence type="ECO:0000256" key="4">
    <source>
        <dbReference type="SAM" id="Coils"/>
    </source>
</evidence>
<sequence length="163" mass="17920">MDKGLSRLVELLNARGASMEEMVRLLEEERASIVALQAERLQAAVEHKVQVVARMEELDDDCRKVIADEARARGLGEATLSPLLTGTPSPEKAELAGLQARLSTLAREIRDMIADNRRLLETSMVTVGRSLAFFQSRLTVAETYGHSGSMVERSSGGILRKEI</sequence>
<keyword evidence="3" id="KW-1005">Bacterial flagellum biogenesis</keyword>
<dbReference type="GO" id="GO:0044780">
    <property type="term" value="P:bacterial-type flagellum assembly"/>
    <property type="evidence" value="ECO:0007669"/>
    <property type="project" value="InterPro"/>
</dbReference>
<evidence type="ECO:0000256" key="3">
    <source>
        <dbReference type="ARBA" id="ARBA00022795"/>
    </source>
</evidence>
<keyword evidence="5" id="KW-0969">Cilium</keyword>
<evidence type="ECO:0000256" key="1">
    <source>
        <dbReference type="ARBA" id="ARBA00002397"/>
    </source>
</evidence>
<dbReference type="EMBL" id="JXBL01000001">
    <property type="protein sequence ID" value="KIE44222.1"/>
    <property type="molecule type" value="Genomic_DNA"/>
</dbReference>
<organism evidence="5 6">
    <name type="scientific">Geobacter soli</name>
    <dbReference type="NCBI Taxonomy" id="1510391"/>
    <lineage>
        <taxon>Bacteria</taxon>
        <taxon>Pseudomonadati</taxon>
        <taxon>Thermodesulfobacteriota</taxon>
        <taxon>Desulfuromonadia</taxon>
        <taxon>Geobacterales</taxon>
        <taxon>Geobacteraceae</taxon>
        <taxon>Geobacter</taxon>
    </lineage>
</organism>
<dbReference type="AlphaFoldDB" id="A0A0C1QT92"/>
<keyword evidence="5" id="KW-0966">Cell projection</keyword>
<keyword evidence="6" id="KW-1185">Reference proteome</keyword>
<reference evidence="5 6" key="1">
    <citation type="submission" date="2015-01" db="EMBL/GenBank/DDBJ databases">
        <title>Genome sequence of the anaerobic bacterium Geobacter soli GSS01, a dissimilatory Fe(III) reducer from soil.</title>
        <authorList>
            <person name="Yang G."/>
            <person name="Zhou S."/>
        </authorList>
    </citation>
    <scope>NUCLEOTIDE SEQUENCE [LARGE SCALE GENOMIC DNA]</scope>
    <source>
        <strain evidence="5 6">GSS01</strain>
    </source>
</reference>
<dbReference type="Gene3D" id="1.20.58.300">
    <property type="entry name" value="FlgN-like"/>
    <property type="match status" value="1"/>
</dbReference>
<dbReference type="RefSeq" id="WP_039648393.1">
    <property type="nucleotide sequence ID" value="NZ_JXBL01000001.1"/>
</dbReference>
<evidence type="ECO:0000313" key="5">
    <source>
        <dbReference type="EMBL" id="KIE44222.1"/>
    </source>
</evidence>
<keyword evidence="4" id="KW-0175">Coiled coil</keyword>
<proteinExistence type="inferred from homology"/>
<comment type="caution">
    <text evidence="5">The sequence shown here is derived from an EMBL/GenBank/DDBJ whole genome shotgun (WGS) entry which is preliminary data.</text>
</comment>
<dbReference type="Proteomes" id="UP000031433">
    <property type="component" value="Unassembled WGS sequence"/>
</dbReference>
<evidence type="ECO:0000313" key="6">
    <source>
        <dbReference type="Proteomes" id="UP000031433"/>
    </source>
</evidence>
<accession>A0A0C1QT92</accession>
<dbReference type="Pfam" id="PF05130">
    <property type="entry name" value="FlgN"/>
    <property type="match status" value="1"/>
</dbReference>
<protein>
    <submittedName>
        <fullName evidence="5">Flagellar biosynthesis protein FlgN</fullName>
    </submittedName>
</protein>
<comment type="function">
    <text evidence="1">Required for the efficient initiation of filament assembly.</text>
</comment>
<gene>
    <name evidence="5" type="ORF">SE37_12425</name>
</gene>
<comment type="similarity">
    <text evidence="2">Belongs to the FlgN family.</text>
</comment>
<keyword evidence="5" id="KW-0282">Flagellum</keyword>
<dbReference type="SUPFAM" id="SSF140566">
    <property type="entry name" value="FlgN-like"/>
    <property type="match status" value="1"/>
</dbReference>
<dbReference type="InterPro" id="IPR036679">
    <property type="entry name" value="FlgN-like_sf"/>
</dbReference>
<feature type="coiled-coil region" evidence="4">
    <location>
        <begin position="9"/>
        <end position="39"/>
    </location>
</feature>